<keyword evidence="2" id="KW-0472">Membrane</keyword>
<dbReference type="InParanoid" id="U5DQS1"/>
<protein>
    <submittedName>
        <fullName evidence="4">Sugar transferase involved in lipopolysaccharide synthesis</fullName>
    </submittedName>
</protein>
<dbReference type="STRING" id="582515.KR51_00002770"/>
<evidence type="ECO:0000313" key="4">
    <source>
        <dbReference type="EMBL" id="ERN42969.1"/>
    </source>
</evidence>
<dbReference type="FunCoup" id="U5DQS1">
    <property type="interactions" value="61"/>
</dbReference>
<evidence type="ECO:0000256" key="1">
    <source>
        <dbReference type="ARBA" id="ARBA00006464"/>
    </source>
</evidence>
<dbReference type="InterPro" id="IPR003362">
    <property type="entry name" value="Bact_transf"/>
</dbReference>
<organism evidence="4 5">
    <name type="scientific">Rubidibacter lacunae KORDI 51-2</name>
    <dbReference type="NCBI Taxonomy" id="582515"/>
    <lineage>
        <taxon>Bacteria</taxon>
        <taxon>Bacillati</taxon>
        <taxon>Cyanobacteriota</taxon>
        <taxon>Cyanophyceae</taxon>
        <taxon>Oscillatoriophycideae</taxon>
        <taxon>Chroococcales</taxon>
        <taxon>Aphanothecaceae</taxon>
        <taxon>Rubidibacter</taxon>
    </lineage>
</organism>
<proteinExistence type="inferred from homology"/>
<sequence>MAVGFRLADAEGPLPRKEYKGAIRATRSPRPTGLATSTSHPAVTSSIKRMLDILGALVGLILTALLLPLVGIAIYLDDPGPIFYRQQRVGLKGKCFLIWKFRSMVRDAEEMQHLVENQANGYIFKNERDPRVTRVGQFLRQSSLDEFPQFWNVLRGEMSLVGTRPPTVCEVKQYEPHHWQRLDIKPGLTGEWQVNGRSDVKDFEEVVRMDLYYLHRWSIAYDLQIIAQTVLVVLRRTGAV</sequence>
<comment type="similarity">
    <text evidence="1">Belongs to the bacterial sugar transferase family.</text>
</comment>
<keyword evidence="2" id="KW-0812">Transmembrane</keyword>
<dbReference type="PANTHER" id="PTHR30576:SF10">
    <property type="entry name" value="SLL5057 PROTEIN"/>
    <property type="match status" value="1"/>
</dbReference>
<dbReference type="GO" id="GO:0016780">
    <property type="term" value="F:phosphotransferase activity, for other substituted phosphate groups"/>
    <property type="evidence" value="ECO:0007669"/>
    <property type="project" value="TreeGrafter"/>
</dbReference>
<dbReference type="PANTHER" id="PTHR30576">
    <property type="entry name" value="COLANIC BIOSYNTHESIS UDP-GLUCOSE LIPID CARRIER TRANSFERASE"/>
    <property type="match status" value="1"/>
</dbReference>
<gene>
    <name evidence="4" type="ORF">KR51_00002770</name>
</gene>
<dbReference type="Proteomes" id="UP000016960">
    <property type="component" value="Unassembled WGS sequence"/>
</dbReference>
<keyword evidence="5" id="KW-1185">Reference proteome</keyword>
<evidence type="ECO:0000256" key="2">
    <source>
        <dbReference type="SAM" id="Phobius"/>
    </source>
</evidence>
<keyword evidence="2" id="KW-1133">Transmembrane helix</keyword>
<accession>U5DQS1</accession>
<feature type="domain" description="Bacterial sugar transferase" evidence="3">
    <location>
        <begin position="48"/>
        <end position="234"/>
    </location>
</feature>
<reference evidence="4 5" key="1">
    <citation type="submission" date="2013-05" db="EMBL/GenBank/DDBJ databases">
        <title>Draft genome sequence of Rubidibacter lacunae KORDI 51-2.</title>
        <authorList>
            <person name="Choi D.H."/>
            <person name="Noh J.H."/>
            <person name="Kwon K.-K."/>
            <person name="Lee J.-H."/>
            <person name="Ryu J.-Y."/>
        </authorList>
    </citation>
    <scope>NUCLEOTIDE SEQUENCE [LARGE SCALE GENOMIC DNA]</scope>
    <source>
        <strain evidence="4 5">KORDI 51-2</strain>
    </source>
</reference>
<name>U5DQS1_9CHRO</name>
<dbReference type="AlphaFoldDB" id="U5DQS1"/>
<dbReference type="PATRIC" id="fig|582515.4.peg.313"/>
<comment type="caution">
    <text evidence="4">The sequence shown here is derived from an EMBL/GenBank/DDBJ whole genome shotgun (WGS) entry which is preliminary data.</text>
</comment>
<keyword evidence="4" id="KW-0808">Transferase</keyword>
<evidence type="ECO:0000259" key="3">
    <source>
        <dbReference type="Pfam" id="PF02397"/>
    </source>
</evidence>
<dbReference type="eggNOG" id="COG2148">
    <property type="taxonomic scope" value="Bacteria"/>
</dbReference>
<dbReference type="EMBL" id="ASSJ01000004">
    <property type="protein sequence ID" value="ERN42969.1"/>
    <property type="molecule type" value="Genomic_DNA"/>
</dbReference>
<dbReference type="OrthoDB" id="9808602at2"/>
<feature type="transmembrane region" description="Helical" evidence="2">
    <location>
        <begin position="53"/>
        <end position="76"/>
    </location>
</feature>
<evidence type="ECO:0000313" key="5">
    <source>
        <dbReference type="Proteomes" id="UP000016960"/>
    </source>
</evidence>
<dbReference type="Pfam" id="PF02397">
    <property type="entry name" value="Bac_transf"/>
    <property type="match status" value="1"/>
</dbReference>